<proteinExistence type="predicted"/>
<reference evidence="2 3" key="1">
    <citation type="submission" date="2024-03" db="EMBL/GenBank/DDBJ databases">
        <title>Human intestinal bacterial collection.</title>
        <authorList>
            <person name="Pauvert C."/>
            <person name="Hitch T.C.A."/>
            <person name="Clavel T."/>
        </authorList>
    </citation>
    <scope>NUCLEOTIDE SEQUENCE [LARGE SCALE GENOMIC DNA]</scope>
    <source>
        <strain evidence="2 3">CLA-AP-H18</strain>
    </source>
</reference>
<keyword evidence="3" id="KW-1185">Reference proteome</keyword>
<protein>
    <submittedName>
        <fullName evidence="2">DUF4365 domain-containing protein</fullName>
    </submittedName>
</protein>
<organism evidence="2 3">
    <name type="scientific">Ruminococcoides intestinihominis</name>
    <dbReference type="NCBI Taxonomy" id="3133161"/>
    <lineage>
        <taxon>Bacteria</taxon>
        <taxon>Bacillati</taxon>
        <taxon>Bacillota</taxon>
        <taxon>Clostridia</taxon>
        <taxon>Eubacteriales</taxon>
        <taxon>Oscillospiraceae</taxon>
        <taxon>Ruminococcoides</taxon>
    </lineage>
</organism>
<gene>
    <name evidence="2" type="ORF">ABFO16_06425</name>
</gene>
<comment type="caution">
    <text evidence="2">The sequence shown here is derived from an EMBL/GenBank/DDBJ whole genome shotgun (WGS) entry which is preliminary data.</text>
</comment>
<evidence type="ECO:0000313" key="3">
    <source>
        <dbReference type="Proteomes" id="UP001478133"/>
    </source>
</evidence>
<dbReference type="InterPro" id="IPR025375">
    <property type="entry name" value="DUF4365"/>
</dbReference>
<evidence type="ECO:0000259" key="1">
    <source>
        <dbReference type="Pfam" id="PF14280"/>
    </source>
</evidence>
<name>A0ABV1HU69_9FIRM</name>
<sequence length="172" mass="19806">MPRLPKDCTARQIGEEARKLVHYKISSINWEFHEYTGTDHGIDCVLELIENDEYHNKKIEGQIKGTQKAIKMVTKNAFSYSMEKRTINYGLGSSNAFVLFLVDVINETVYYLPIQDYFIANSKEFDRLENDNETMTIHIPCDNTVCDEDFDLQEIAKSIYVGGATRNLHKAN</sequence>
<dbReference type="Pfam" id="PF14280">
    <property type="entry name" value="DUF4365"/>
    <property type="match status" value="1"/>
</dbReference>
<evidence type="ECO:0000313" key="2">
    <source>
        <dbReference type="EMBL" id="MEQ2565871.1"/>
    </source>
</evidence>
<dbReference type="RefSeq" id="WP_211148327.1">
    <property type="nucleotide sequence ID" value="NZ_JBBMEY010000021.1"/>
</dbReference>
<feature type="domain" description="DUF4365" evidence="1">
    <location>
        <begin position="16"/>
        <end position="149"/>
    </location>
</feature>
<dbReference type="Proteomes" id="UP001478133">
    <property type="component" value="Unassembled WGS sequence"/>
</dbReference>
<accession>A0ABV1HU69</accession>
<dbReference type="EMBL" id="JBBMFI010000020">
    <property type="protein sequence ID" value="MEQ2565871.1"/>
    <property type="molecule type" value="Genomic_DNA"/>
</dbReference>